<dbReference type="STRING" id="889453.SAMN03080601_02932"/>
<evidence type="ECO:0000313" key="1">
    <source>
        <dbReference type="EMBL" id="SKC23651.1"/>
    </source>
</evidence>
<evidence type="ECO:0000313" key="2">
    <source>
        <dbReference type="Proteomes" id="UP000191055"/>
    </source>
</evidence>
<name>A0A1T5HSZ8_9BACT</name>
<accession>A0A1T5HSZ8</accession>
<sequence>MFFYNVCKKKMVHLIQVIVKSHIFDPTRPEHYVKKEKSL</sequence>
<protein>
    <submittedName>
        <fullName evidence="1">Uncharacterized protein</fullName>
    </submittedName>
</protein>
<keyword evidence="2" id="KW-1185">Reference proteome</keyword>
<dbReference type="AlphaFoldDB" id="A0A1T5HSZ8"/>
<dbReference type="EMBL" id="FUYV01000019">
    <property type="protein sequence ID" value="SKC23651.1"/>
    <property type="molecule type" value="Genomic_DNA"/>
</dbReference>
<dbReference type="Proteomes" id="UP000191055">
    <property type="component" value="Unassembled WGS sequence"/>
</dbReference>
<gene>
    <name evidence="1" type="ORF">SAMN03080601_02932</name>
</gene>
<reference evidence="1 2" key="1">
    <citation type="submission" date="2017-02" db="EMBL/GenBank/DDBJ databases">
        <authorList>
            <person name="Peterson S.W."/>
        </authorList>
    </citation>
    <scope>NUCLEOTIDE SEQUENCE [LARGE SCALE GENOMIC DNA]</scope>
    <source>
        <strain evidence="1 2">DSM 24412</strain>
    </source>
</reference>
<organism evidence="1 2">
    <name type="scientific">Alkalitalea saponilacus</name>
    <dbReference type="NCBI Taxonomy" id="889453"/>
    <lineage>
        <taxon>Bacteria</taxon>
        <taxon>Pseudomonadati</taxon>
        <taxon>Bacteroidota</taxon>
        <taxon>Bacteroidia</taxon>
        <taxon>Marinilabiliales</taxon>
        <taxon>Marinilabiliaceae</taxon>
        <taxon>Alkalitalea</taxon>
    </lineage>
</organism>
<proteinExistence type="predicted"/>